<sequence>MCKPVIDASLFIDPVKVGGNSGEDTWETNFTSEGNTEGGQTNQDWFAIFMNSEWATGISIACGFVGVLGSDTDVGRLNISQTFLSLMYPRKRYHLRR</sequence>
<accession>T1GY27</accession>
<dbReference type="HOGENOM" id="CLU_2349045_0_0_1"/>
<dbReference type="EMBL" id="CAQQ02378435">
    <property type="status" value="NOT_ANNOTATED_CDS"/>
    <property type="molecule type" value="Genomic_DNA"/>
</dbReference>
<keyword evidence="2" id="KW-1185">Reference proteome</keyword>
<dbReference type="AlphaFoldDB" id="T1GY27"/>
<evidence type="ECO:0000313" key="2">
    <source>
        <dbReference type="Proteomes" id="UP000015102"/>
    </source>
</evidence>
<protein>
    <submittedName>
        <fullName evidence="1">Uncharacterized protein</fullName>
    </submittedName>
</protein>
<evidence type="ECO:0000313" key="1">
    <source>
        <dbReference type="EnsemblMetazoa" id="MESCA008747-PA"/>
    </source>
</evidence>
<proteinExistence type="predicted"/>
<dbReference type="EnsemblMetazoa" id="MESCA008747-RA">
    <property type="protein sequence ID" value="MESCA008747-PA"/>
    <property type="gene ID" value="MESCA008747"/>
</dbReference>
<name>T1GY27_MEGSC</name>
<organism evidence="1 2">
    <name type="scientific">Megaselia scalaris</name>
    <name type="common">Humpbacked fly</name>
    <name type="synonym">Phora scalaris</name>
    <dbReference type="NCBI Taxonomy" id="36166"/>
    <lineage>
        <taxon>Eukaryota</taxon>
        <taxon>Metazoa</taxon>
        <taxon>Ecdysozoa</taxon>
        <taxon>Arthropoda</taxon>
        <taxon>Hexapoda</taxon>
        <taxon>Insecta</taxon>
        <taxon>Pterygota</taxon>
        <taxon>Neoptera</taxon>
        <taxon>Endopterygota</taxon>
        <taxon>Diptera</taxon>
        <taxon>Brachycera</taxon>
        <taxon>Muscomorpha</taxon>
        <taxon>Platypezoidea</taxon>
        <taxon>Phoridae</taxon>
        <taxon>Megaseliini</taxon>
        <taxon>Megaselia</taxon>
    </lineage>
</organism>
<reference evidence="1" key="2">
    <citation type="submission" date="2015-06" db="UniProtKB">
        <authorList>
            <consortium name="EnsemblMetazoa"/>
        </authorList>
    </citation>
    <scope>IDENTIFICATION</scope>
</reference>
<dbReference type="EMBL" id="CAQQ02378436">
    <property type="status" value="NOT_ANNOTATED_CDS"/>
    <property type="molecule type" value="Genomic_DNA"/>
</dbReference>
<dbReference type="Proteomes" id="UP000015102">
    <property type="component" value="Unassembled WGS sequence"/>
</dbReference>
<reference evidence="2" key="1">
    <citation type="submission" date="2013-02" db="EMBL/GenBank/DDBJ databases">
        <authorList>
            <person name="Hughes D."/>
        </authorList>
    </citation>
    <scope>NUCLEOTIDE SEQUENCE</scope>
    <source>
        <strain>Durham</strain>
        <strain evidence="2">NC isolate 2 -- Noor lab</strain>
    </source>
</reference>